<reference evidence="1 2" key="1">
    <citation type="journal article" date="2002" name="Environ. Microbiol.">
        <title>Complete genome sequence and comparative analysis of the metabolically versatile Pseudomonas putida KT2440.</title>
        <authorList>
            <person name="Nelson K.E."/>
            <person name="Weinel C."/>
            <person name="Paulsen I.T."/>
            <person name="Dodson R.J."/>
            <person name="Hilbert H."/>
            <person name="Martins dos Santos V.A."/>
            <person name="Fouts D.E."/>
            <person name="Gill S.R."/>
            <person name="Pop M."/>
            <person name="Holmes M."/>
            <person name="Brinkac L."/>
            <person name="Beanan M."/>
            <person name="DeBoy R.T."/>
            <person name="Daugherty S."/>
            <person name="Kolonay J."/>
            <person name="Madupu R."/>
            <person name="Nelson W."/>
            <person name="White O."/>
            <person name="Peterson J."/>
            <person name="Khouri H."/>
            <person name="Hance I."/>
            <person name="Chris Lee P."/>
            <person name="Holtzapple E."/>
            <person name="Scanlan D."/>
            <person name="Tran K."/>
            <person name="Moazzez A."/>
            <person name="Utterback T."/>
            <person name="Rizzo M."/>
            <person name="Lee K."/>
            <person name="Kosack D."/>
            <person name="Moestl D."/>
            <person name="Wedler H."/>
            <person name="Lauber J."/>
            <person name="Stjepandic D."/>
            <person name="Hoheisel J."/>
            <person name="Straetz M."/>
            <person name="Heim S."/>
            <person name="Kiewitz C."/>
            <person name="Eisen J.A."/>
            <person name="Timmis K.N."/>
            <person name="Dusterhoft A."/>
            <person name="Tummler B."/>
            <person name="Fraser C.M."/>
        </authorList>
    </citation>
    <scope>NUCLEOTIDE SEQUENCE [LARGE SCALE GENOMIC DNA]</scope>
    <source>
        <strain evidence="2">ATCC 47054 / DSM 6125 / CFBP 8728 / NCIMB 11950 / KT2440</strain>
    </source>
</reference>
<organism evidence="1 2">
    <name type="scientific">Pseudomonas putida (strain ATCC 47054 / DSM 6125 / CFBP 8728 / NCIMB 11950 / KT2440)</name>
    <dbReference type="NCBI Taxonomy" id="160488"/>
    <lineage>
        <taxon>Bacteria</taxon>
        <taxon>Pseudomonadati</taxon>
        <taxon>Pseudomonadota</taxon>
        <taxon>Gammaproteobacteria</taxon>
        <taxon>Pseudomonadales</taxon>
        <taxon>Pseudomonadaceae</taxon>
        <taxon>Pseudomonas</taxon>
    </lineage>
</organism>
<dbReference type="HOGENOM" id="CLU_173310_0_0_6"/>
<reference evidence="1 2" key="2">
    <citation type="journal article" date="2016" name="Environ. Microbiol.">
        <title>The revisited genome of Pseudomonas putida KT2440 enlightens its value as a robust metabolic chassis.</title>
        <authorList>
            <person name="Belda E."/>
            <person name="van Heck R.G."/>
            <person name="Lopez-Sanchez M.J."/>
            <person name="Cruveiller S."/>
            <person name="Barbe V."/>
            <person name="Fraser C."/>
            <person name="Klenk H.P."/>
            <person name="Petersen J."/>
            <person name="Morgat A."/>
            <person name="Nikel P.I."/>
            <person name="Vallenet D."/>
            <person name="Rouy Z."/>
            <person name="Sekowska A."/>
            <person name="Martins Dos Santos V.A."/>
            <person name="de Lorenzo V."/>
            <person name="Danchin A."/>
            <person name="Medigue C."/>
        </authorList>
    </citation>
    <scope>NUCLEOTIDE SEQUENCE [LARGE SCALE GENOMIC DNA]</scope>
    <source>
        <strain evidence="2">ATCC 47054 / DSM 6125 / CFBP 8728 / NCIMB 11950 / KT2440</strain>
    </source>
</reference>
<keyword evidence="2" id="KW-1185">Reference proteome</keyword>
<sequence length="128" mass="13661">MRLAKEPLDAPIVHRFAVMKYPARHLLPSAEGEYMSRPNAYWALATLLSLSLALAGCSSNASKARYATPAVGSNCFAKAVPTTGEGGLAWGNTLSIARQKSLNNCVRYASRSGGTPRTCQVVMAKCKN</sequence>
<dbReference type="eggNOG" id="ENOG5031R4F">
    <property type="taxonomic scope" value="Bacteria"/>
</dbReference>
<protein>
    <recommendedName>
        <fullName evidence="3">DUF4189 domain-containing protein</fullName>
    </recommendedName>
</protein>
<accession>Q88GV2</accession>
<dbReference type="Proteomes" id="UP000000556">
    <property type="component" value="Chromosome"/>
</dbReference>
<dbReference type="BioCyc" id="PPUT160488:G1G01-3853-MONOMER"/>
<evidence type="ECO:0000313" key="1">
    <source>
        <dbReference type="EMBL" id="AAN69215.1"/>
    </source>
</evidence>
<dbReference type="EMBL" id="AE015451">
    <property type="protein sequence ID" value="AAN69215.1"/>
    <property type="molecule type" value="Genomic_DNA"/>
</dbReference>
<gene>
    <name evidence="1" type="ordered locus">PP_3615</name>
</gene>
<dbReference type="OrthoDB" id="7025474at2"/>
<evidence type="ECO:0008006" key="3">
    <source>
        <dbReference type="Google" id="ProtNLM"/>
    </source>
</evidence>
<dbReference type="KEGG" id="ppu:PP_3615"/>
<dbReference type="STRING" id="160488.PP_3615"/>
<name>Q88GV2_PSEPK</name>
<dbReference type="AlphaFoldDB" id="Q88GV2"/>
<dbReference type="PaxDb" id="160488-PP_3615"/>
<proteinExistence type="predicted"/>
<evidence type="ECO:0000313" key="2">
    <source>
        <dbReference type="Proteomes" id="UP000000556"/>
    </source>
</evidence>